<feature type="transmembrane region" description="Helical" evidence="1">
    <location>
        <begin position="147"/>
        <end position="167"/>
    </location>
</feature>
<organism evidence="3">
    <name type="scientific">mine drainage metagenome</name>
    <dbReference type="NCBI Taxonomy" id="410659"/>
    <lineage>
        <taxon>unclassified sequences</taxon>
        <taxon>metagenomes</taxon>
        <taxon>ecological metagenomes</taxon>
    </lineage>
</organism>
<accession>A0A1J5R448</accession>
<dbReference type="InterPro" id="IPR000326">
    <property type="entry name" value="PAP2/HPO"/>
</dbReference>
<feature type="transmembrane region" description="Helical" evidence="1">
    <location>
        <begin position="30"/>
        <end position="51"/>
    </location>
</feature>
<dbReference type="InterPro" id="IPR036938">
    <property type="entry name" value="PAP2/HPO_sf"/>
</dbReference>
<dbReference type="AlphaFoldDB" id="A0A1J5R448"/>
<keyword evidence="1" id="KW-1133">Transmembrane helix</keyword>
<evidence type="ECO:0000313" key="3">
    <source>
        <dbReference type="EMBL" id="OIQ84491.1"/>
    </source>
</evidence>
<feature type="transmembrane region" description="Helical" evidence="1">
    <location>
        <begin position="102"/>
        <end position="122"/>
    </location>
</feature>
<keyword evidence="1" id="KW-0812">Transmembrane</keyword>
<proteinExistence type="predicted"/>
<dbReference type="Pfam" id="PF01569">
    <property type="entry name" value="PAP2"/>
    <property type="match status" value="1"/>
</dbReference>
<dbReference type="SUPFAM" id="SSF48317">
    <property type="entry name" value="Acid phosphatase/Vanadium-dependent haloperoxidase"/>
    <property type="match status" value="1"/>
</dbReference>
<feature type="transmembrane region" description="Helical" evidence="1">
    <location>
        <begin position="71"/>
        <end position="90"/>
    </location>
</feature>
<gene>
    <name evidence="3" type="ORF">GALL_336810</name>
</gene>
<reference evidence="3" key="1">
    <citation type="submission" date="2016-10" db="EMBL/GenBank/DDBJ databases">
        <title>Sequence of Gallionella enrichment culture.</title>
        <authorList>
            <person name="Poehlein A."/>
            <person name="Muehling M."/>
            <person name="Daniel R."/>
        </authorList>
    </citation>
    <scope>NUCLEOTIDE SEQUENCE</scope>
</reference>
<keyword evidence="1" id="KW-0472">Membrane</keyword>
<dbReference type="Gene3D" id="1.20.144.10">
    <property type="entry name" value="Phosphatidic acid phosphatase type 2/haloperoxidase"/>
    <property type="match status" value="1"/>
</dbReference>
<comment type="caution">
    <text evidence="3">The sequence shown here is derived from an EMBL/GenBank/DDBJ whole genome shotgun (WGS) entry which is preliminary data.</text>
</comment>
<name>A0A1J5R448_9ZZZZ</name>
<sequence length="241" mass="26532">MAWSKAEAASINPGAAELAWRTLRILGRHFWLKSIGTTAFMLVFFAAYFYLLRHPDGHVTTMPLLALDRWIGFQPWALPIYFSLWVYVSLPPALMSSRSEIVGFGLRIGALCLIGLAVFYLWPTKVPPWSIDLARHPDFAALKGLDAGGNACPSLHVATAVFSAFWLNWMAPGLGFGARMRRINILWCLAIAYSTMAVKQHVAVDVFSGAALGAAVAWITRPRGFRRSAANADERAEVIAP</sequence>
<feature type="domain" description="Phosphatidic acid phosphatase type 2/haloperoxidase" evidence="2">
    <location>
        <begin position="145"/>
        <end position="221"/>
    </location>
</feature>
<dbReference type="EMBL" id="MLJW01000614">
    <property type="protein sequence ID" value="OIQ84491.1"/>
    <property type="molecule type" value="Genomic_DNA"/>
</dbReference>
<evidence type="ECO:0000259" key="2">
    <source>
        <dbReference type="Pfam" id="PF01569"/>
    </source>
</evidence>
<protein>
    <submittedName>
        <fullName evidence="3">PAP2 superfamily protein</fullName>
    </submittedName>
</protein>
<evidence type="ECO:0000256" key="1">
    <source>
        <dbReference type="SAM" id="Phobius"/>
    </source>
</evidence>